<reference evidence="1" key="1">
    <citation type="submission" date="2020-03" db="EMBL/GenBank/DDBJ databases">
        <title>Melopsittacus undulatus (budgerigar) genome, bMelUnd1, maternal haplotype with Z.</title>
        <authorList>
            <person name="Gedman G."/>
            <person name="Mountcastle J."/>
            <person name="Haase B."/>
            <person name="Formenti G."/>
            <person name="Wright T."/>
            <person name="Apodaca J."/>
            <person name="Pelan S."/>
            <person name="Chow W."/>
            <person name="Rhie A."/>
            <person name="Howe K."/>
            <person name="Fedrigo O."/>
            <person name="Jarvis E.D."/>
        </authorList>
    </citation>
    <scope>NUCLEOTIDE SEQUENCE [LARGE SCALE GENOMIC DNA]</scope>
</reference>
<protein>
    <submittedName>
        <fullName evidence="1">Uncharacterized protein</fullName>
    </submittedName>
</protein>
<accession>A0A8V5H618</accession>
<dbReference type="Ensembl" id="ENSMUNT00000034980.1">
    <property type="protein sequence ID" value="ENSMUNP00000024301.1"/>
    <property type="gene ID" value="ENSMUNG00000017555.1"/>
</dbReference>
<proteinExistence type="predicted"/>
<evidence type="ECO:0000313" key="2">
    <source>
        <dbReference type="Proteomes" id="UP000694405"/>
    </source>
</evidence>
<reference evidence="1" key="3">
    <citation type="submission" date="2025-09" db="UniProtKB">
        <authorList>
            <consortium name="Ensembl"/>
        </authorList>
    </citation>
    <scope>IDENTIFICATION</scope>
</reference>
<evidence type="ECO:0000313" key="1">
    <source>
        <dbReference type="Ensembl" id="ENSMUNP00000024301.1"/>
    </source>
</evidence>
<name>A0A8V5H618_MELUD</name>
<sequence>PGQGPLPLEKNLDNISLLLPDLAHSQHRPLPKGIPISNTASPQYKKLLRFRDNLPKSLMCVWVCGPPRAWGIDLQVAWLWRAPGPCRALRDLSLTSPGRAQTEQGA</sequence>
<dbReference type="AlphaFoldDB" id="A0A8V5H618"/>
<keyword evidence="2" id="KW-1185">Reference proteome</keyword>
<reference evidence="1" key="2">
    <citation type="submission" date="2025-08" db="UniProtKB">
        <authorList>
            <consortium name="Ensembl"/>
        </authorList>
    </citation>
    <scope>IDENTIFICATION</scope>
</reference>
<dbReference type="Proteomes" id="UP000694405">
    <property type="component" value="Chromosome 2"/>
</dbReference>
<organism evidence="1 2">
    <name type="scientific">Melopsittacus undulatus</name>
    <name type="common">Budgerigar</name>
    <name type="synonym">Psittacus undulatus</name>
    <dbReference type="NCBI Taxonomy" id="13146"/>
    <lineage>
        <taxon>Eukaryota</taxon>
        <taxon>Metazoa</taxon>
        <taxon>Chordata</taxon>
        <taxon>Craniata</taxon>
        <taxon>Vertebrata</taxon>
        <taxon>Euteleostomi</taxon>
        <taxon>Archelosauria</taxon>
        <taxon>Archosauria</taxon>
        <taxon>Dinosauria</taxon>
        <taxon>Saurischia</taxon>
        <taxon>Theropoda</taxon>
        <taxon>Coelurosauria</taxon>
        <taxon>Aves</taxon>
        <taxon>Neognathae</taxon>
        <taxon>Neoaves</taxon>
        <taxon>Telluraves</taxon>
        <taxon>Australaves</taxon>
        <taxon>Psittaciformes</taxon>
        <taxon>Psittaculidae</taxon>
        <taxon>Melopsittacus</taxon>
    </lineage>
</organism>